<feature type="region of interest" description="Disordered" evidence="1">
    <location>
        <begin position="170"/>
        <end position="190"/>
    </location>
</feature>
<proteinExistence type="predicted"/>
<keyword evidence="4" id="KW-1185">Reference proteome</keyword>
<evidence type="ECO:0000256" key="1">
    <source>
        <dbReference type="SAM" id="MobiDB-lite"/>
    </source>
</evidence>
<evidence type="ECO:0000313" key="4">
    <source>
        <dbReference type="Proteomes" id="UP000290365"/>
    </source>
</evidence>
<keyword evidence="2" id="KW-1133">Transmembrane helix</keyword>
<dbReference type="AlphaFoldDB" id="A0A4P6JMR9"/>
<dbReference type="KEGG" id="kbs:EPA93_11245"/>
<reference evidence="3 4" key="1">
    <citation type="submission" date="2019-01" db="EMBL/GenBank/DDBJ databases">
        <title>Ktedonosporobacter rubrisoli SCAWS-G2.</title>
        <authorList>
            <person name="Huang Y."/>
            <person name="Yan B."/>
        </authorList>
    </citation>
    <scope>NUCLEOTIDE SEQUENCE [LARGE SCALE GENOMIC DNA]</scope>
    <source>
        <strain evidence="3 4">SCAWS-G2</strain>
    </source>
</reference>
<feature type="transmembrane region" description="Helical" evidence="2">
    <location>
        <begin position="27"/>
        <end position="53"/>
    </location>
</feature>
<organism evidence="3 4">
    <name type="scientific">Ktedonosporobacter rubrisoli</name>
    <dbReference type="NCBI Taxonomy" id="2509675"/>
    <lineage>
        <taxon>Bacteria</taxon>
        <taxon>Bacillati</taxon>
        <taxon>Chloroflexota</taxon>
        <taxon>Ktedonobacteria</taxon>
        <taxon>Ktedonobacterales</taxon>
        <taxon>Ktedonosporobacteraceae</taxon>
        <taxon>Ktedonosporobacter</taxon>
    </lineage>
</organism>
<dbReference type="EMBL" id="CP035758">
    <property type="protein sequence ID" value="QBD76545.1"/>
    <property type="molecule type" value="Genomic_DNA"/>
</dbReference>
<protein>
    <submittedName>
        <fullName evidence="3">Uncharacterized protein</fullName>
    </submittedName>
</protein>
<dbReference type="Proteomes" id="UP000290365">
    <property type="component" value="Chromosome"/>
</dbReference>
<name>A0A4P6JMR9_KTERU</name>
<sequence length="222" mass="23264">MSSLLLLGILLSGLPQARLPAWMSARFWSVLAALSVLLLWQSLLACVGLFVALSPARLLPAAGWRGPWRFSLPPVPPGFLWALGALLALESAAAGNVAASILLSGRRGGDLAAGARGGRSVAVLLSHLSTGSVPGAPAAAPPLFLRHRCPSQAVQWADLAGCAQSWWSRDDEPATGRNAGGRQEENAHTDTMWKTLPLAVEFSTAQRSCAGCLDSSSLLPWI</sequence>
<accession>A0A4P6JMR9</accession>
<evidence type="ECO:0000313" key="3">
    <source>
        <dbReference type="EMBL" id="QBD76545.1"/>
    </source>
</evidence>
<evidence type="ECO:0000256" key="2">
    <source>
        <dbReference type="SAM" id="Phobius"/>
    </source>
</evidence>
<gene>
    <name evidence="3" type="ORF">EPA93_11245</name>
</gene>
<keyword evidence="2" id="KW-0472">Membrane</keyword>
<keyword evidence="2" id="KW-0812">Transmembrane</keyword>